<dbReference type="Proteomes" id="UP000694920">
    <property type="component" value="Unplaced"/>
</dbReference>
<dbReference type="SMART" id="SM00179">
    <property type="entry name" value="EGF_CA"/>
    <property type="match status" value="1"/>
</dbReference>
<feature type="compositionally biased region" description="Pro residues" evidence="5">
    <location>
        <begin position="234"/>
        <end position="247"/>
    </location>
</feature>
<dbReference type="PROSITE" id="PS01187">
    <property type="entry name" value="EGF_CA"/>
    <property type="match status" value="1"/>
</dbReference>
<feature type="chain" id="PRO_5042517299" evidence="6">
    <location>
        <begin position="19"/>
        <end position="412"/>
    </location>
</feature>
<feature type="signal peptide" evidence="6">
    <location>
        <begin position="1"/>
        <end position="18"/>
    </location>
</feature>
<proteinExistence type="predicted"/>
<evidence type="ECO:0000313" key="8">
    <source>
        <dbReference type="Proteomes" id="UP000694920"/>
    </source>
</evidence>
<dbReference type="Gene3D" id="1.20.5.320">
    <property type="entry name" value="6-Phosphogluconate Dehydrogenase, domain 3"/>
    <property type="match status" value="2"/>
</dbReference>
<feature type="region of interest" description="Disordered" evidence="5">
    <location>
        <begin position="290"/>
        <end position="316"/>
    </location>
</feature>
<dbReference type="KEGG" id="ccin:107267058"/>
<dbReference type="Gene3D" id="2.10.25.10">
    <property type="entry name" value="Laminin"/>
    <property type="match status" value="2"/>
</dbReference>
<dbReference type="PROSITE" id="PS50026">
    <property type="entry name" value="EGF_3"/>
    <property type="match status" value="1"/>
</dbReference>
<keyword evidence="9" id="KW-0176">Collagen</keyword>
<dbReference type="InterPro" id="IPR001881">
    <property type="entry name" value="EGF-like_Ca-bd_dom"/>
</dbReference>
<evidence type="ECO:0000256" key="2">
    <source>
        <dbReference type="ARBA" id="ARBA00022737"/>
    </source>
</evidence>
<dbReference type="SMART" id="SM00181">
    <property type="entry name" value="EGF"/>
    <property type="match status" value="2"/>
</dbReference>
<dbReference type="InterPro" id="IPR050751">
    <property type="entry name" value="ECM_structural_protein"/>
</dbReference>
<evidence type="ECO:0000256" key="6">
    <source>
        <dbReference type="SAM" id="SignalP"/>
    </source>
</evidence>
<dbReference type="PROSITE" id="PS01186">
    <property type="entry name" value="EGF_2"/>
    <property type="match status" value="1"/>
</dbReference>
<evidence type="ECO:0000256" key="3">
    <source>
        <dbReference type="ARBA" id="ARBA00023157"/>
    </source>
</evidence>
<dbReference type="GO" id="GO:0005509">
    <property type="term" value="F:calcium ion binding"/>
    <property type="evidence" value="ECO:0007669"/>
    <property type="project" value="InterPro"/>
</dbReference>
<name>A0AAJ7RGE8_CEPCN</name>
<keyword evidence="3" id="KW-1015">Disulfide bond</keyword>
<dbReference type="AlphaFoldDB" id="A0AAJ7RGE8"/>
<dbReference type="InterPro" id="IPR000742">
    <property type="entry name" value="EGF"/>
</dbReference>
<dbReference type="PANTHER" id="PTHR24034">
    <property type="entry name" value="EGF-LIKE DOMAIN-CONTAINING PROTEIN"/>
    <property type="match status" value="1"/>
</dbReference>
<accession>A0AAJ7RGE8</accession>
<dbReference type="GO" id="GO:0005581">
    <property type="term" value="C:collagen trimer"/>
    <property type="evidence" value="ECO:0007669"/>
    <property type="project" value="UniProtKB-KW"/>
</dbReference>
<protein>
    <submittedName>
        <fullName evidence="9">Collagen and calcium-binding EGF domain-containing protein 1</fullName>
    </submittedName>
</protein>
<evidence type="ECO:0000256" key="1">
    <source>
        <dbReference type="ARBA" id="ARBA00022536"/>
    </source>
</evidence>
<evidence type="ECO:0000313" key="9">
    <source>
        <dbReference type="RefSeq" id="XP_024940052.1"/>
    </source>
</evidence>
<gene>
    <name evidence="9" type="primary">LOC107267058</name>
</gene>
<keyword evidence="1 4" id="KW-0245">EGF-like domain</keyword>
<evidence type="ECO:0000259" key="7">
    <source>
        <dbReference type="PROSITE" id="PS50026"/>
    </source>
</evidence>
<dbReference type="Pfam" id="PF07645">
    <property type="entry name" value="EGF_CA"/>
    <property type="match status" value="1"/>
</dbReference>
<dbReference type="InterPro" id="IPR018097">
    <property type="entry name" value="EGF_Ca-bd_CS"/>
</dbReference>
<comment type="caution">
    <text evidence="4">Lacks conserved residue(s) required for the propagation of feature annotation.</text>
</comment>
<dbReference type="PROSITE" id="PS00010">
    <property type="entry name" value="ASX_HYDROXYL"/>
    <property type="match status" value="1"/>
</dbReference>
<keyword evidence="8" id="KW-1185">Reference proteome</keyword>
<dbReference type="SUPFAM" id="SSF57196">
    <property type="entry name" value="EGF/Laminin"/>
    <property type="match status" value="2"/>
</dbReference>
<dbReference type="RefSeq" id="XP_024940052.1">
    <property type="nucleotide sequence ID" value="XM_025084284.1"/>
</dbReference>
<organism evidence="8 9">
    <name type="scientific">Cephus cinctus</name>
    <name type="common">Wheat stem sawfly</name>
    <dbReference type="NCBI Taxonomy" id="211228"/>
    <lineage>
        <taxon>Eukaryota</taxon>
        <taxon>Metazoa</taxon>
        <taxon>Ecdysozoa</taxon>
        <taxon>Arthropoda</taxon>
        <taxon>Hexapoda</taxon>
        <taxon>Insecta</taxon>
        <taxon>Pterygota</taxon>
        <taxon>Neoptera</taxon>
        <taxon>Endopterygota</taxon>
        <taxon>Hymenoptera</taxon>
        <taxon>Cephoidea</taxon>
        <taxon>Cephidae</taxon>
        <taxon>Cephus</taxon>
    </lineage>
</organism>
<evidence type="ECO:0000256" key="4">
    <source>
        <dbReference type="PROSITE-ProRule" id="PRU00076"/>
    </source>
</evidence>
<dbReference type="FunFam" id="2.10.25.10:FF:000119">
    <property type="entry name" value="vitamin K-dependent protein S"/>
    <property type="match status" value="1"/>
</dbReference>
<evidence type="ECO:0000256" key="5">
    <source>
        <dbReference type="SAM" id="MobiDB-lite"/>
    </source>
</evidence>
<dbReference type="InterPro" id="IPR049883">
    <property type="entry name" value="NOTCH1_EGF-like"/>
</dbReference>
<reference evidence="9" key="1">
    <citation type="submission" date="2025-08" db="UniProtKB">
        <authorList>
            <consortium name="RefSeq"/>
        </authorList>
    </citation>
    <scope>IDENTIFICATION</scope>
</reference>
<dbReference type="GeneID" id="107267058"/>
<keyword evidence="6" id="KW-0732">Signal</keyword>
<dbReference type="PANTHER" id="PTHR24034:SF204">
    <property type="entry name" value="ADHESION G PROTEIN-COUPLED RECEPTOR E1"/>
    <property type="match status" value="1"/>
</dbReference>
<feature type="domain" description="EGF-like" evidence="7">
    <location>
        <begin position="138"/>
        <end position="178"/>
    </location>
</feature>
<dbReference type="InterPro" id="IPR000152">
    <property type="entry name" value="EGF-type_Asp/Asn_hydroxyl_site"/>
</dbReference>
<feature type="region of interest" description="Disordered" evidence="5">
    <location>
        <begin position="227"/>
        <end position="265"/>
    </location>
</feature>
<keyword evidence="2" id="KW-0677">Repeat</keyword>
<sequence>MDTKLKILAVTLVSLTVAGENSESEIIAEDGYYLDSVDEYLAASSSETLECPSTNVIRTQYKCRSSKNEWVDCSRMHCCPDYTLIAGHCIPKGTDPCTLDLCEQRCSILLQRVICTCWDGYRYSPDRQRQGLKPVCIDIDECAEGTADCEQICNNNPGGFSCDCQEGFYLRADNKTCESAVLGKSANEEAVAAASRCYASCDTVLRLNDKIRKLQEKMSAIGTAIRLSSYSSGPPGPMGPPGPPGPSGPRGFPGDDVTMASEGYSRNGDKSYSILNTFVPAESGYCKCQRGSIGPTGPPGENGQKGEAGERGPRGQKGAAGSFDFLLLLLADVRHDIVLLQEKVFQGETPPKFDFQTLLKKHRFAKDKIKYSKVLRHQIEDFDAPKILQFADDTLEDETIDSSGEEVDQYDE</sequence>